<sequence>MRRSLPIRYASALGEALDSWLEFPAARLHCRFADVLRPLGLPTRDVVP</sequence>
<accession>A0ABV7S7L6</accession>
<protein>
    <submittedName>
        <fullName evidence="1">Uncharacterized protein</fullName>
    </submittedName>
</protein>
<name>A0ABV7S7L6_9ACTN</name>
<comment type="caution">
    <text evidence="1">The sequence shown here is derived from an EMBL/GenBank/DDBJ whole genome shotgun (WGS) entry which is preliminary data.</text>
</comment>
<keyword evidence="2" id="KW-1185">Reference proteome</keyword>
<organism evidence="1 2">
    <name type="scientific">Streptomyces yaanensis</name>
    <dbReference type="NCBI Taxonomy" id="1142239"/>
    <lineage>
        <taxon>Bacteria</taxon>
        <taxon>Bacillati</taxon>
        <taxon>Actinomycetota</taxon>
        <taxon>Actinomycetes</taxon>
        <taxon>Kitasatosporales</taxon>
        <taxon>Streptomycetaceae</taxon>
        <taxon>Streptomyces</taxon>
    </lineage>
</organism>
<proteinExistence type="predicted"/>
<dbReference type="Proteomes" id="UP001595701">
    <property type="component" value="Unassembled WGS sequence"/>
</dbReference>
<reference evidence="2" key="1">
    <citation type="journal article" date="2019" name="Int. J. Syst. Evol. Microbiol.">
        <title>The Global Catalogue of Microorganisms (GCM) 10K type strain sequencing project: providing services to taxonomists for standard genome sequencing and annotation.</title>
        <authorList>
            <consortium name="The Broad Institute Genomics Platform"/>
            <consortium name="The Broad Institute Genome Sequencing Center for Infectious Disease"/>
            <person name="Wu L."/>
            <person name="Ma J."/>
        </authorList>
    </citation>
    <scope>NUCLEOTIDE SEQUENCE [LARGE SCALE GENOMIC DNA]</scope>
    <source>
        <strain evidence="2">CGMCC 4.7035</strain>
    </source>
</reference>
<evidence type="ECO:0000313" key="1">
    <source>
        <dbReference type="EMBL" id="MFC3572431.1"/>
    </source>
</evidence>
<gene>
    <name evidence="1" type="ORF">ACFOZ0_03845</name>
</gene>
<evidence type="ECO:0000313" key="2">
    <source>
        <dbReference type="Proteomes" id="UP001595701"/>
    </source>
</evidence>
<dbReference type="EMBL" id="JBHRWR010000002">
    <property type="protein sequence ID" value="MFC3572431.1"/>
    <property type="molecule type" value="Genomic_DNA"/>
</dbReference>
<dbReference type="RefSeq" id="WP_310772481.1">
    <property type="nucleotide sequence ID" value="NZ_JBHRWR010000002.1"/>
</dbReference>